<organism evidence="3 4">
    <name type="scientific">Turnera subulata</name>
    <dbReference type="NCBI Taxonomy" id="218843"/>
    <lineage>
        <taxon>Eukaryota</taxon>
        <taxon>Viridiplantae</taxon>
        <taxon>Streptophyta</taxon>
        <taxon>Embryophyta</taxon>
        <taxon>Tracheophyta</taxon>
        <taxon>Spermatophyta</taxon>
        <taxon>Magnoliopsida</taxon>
        <taxon>eudicotyledons</taxon>
        <taxon>Gunneridae</taxon>
        <taxon>Pentapetalae</taxon>
        <taxon>rosids</taxon>
        <taxon>fabids</taxon>
        <taxon>Malpighiales</taxon>
        <taxon>Passifloraceae</taxon>
        <taxon>Turnera</taxon>
    </lineage>
</organism>
<evidence type="ECO:0000313" key="3">
    <source>
        <dbReference type="EMBL" id="KAJ4831206.1"/>
    </source>
</evidence>
<evidence type="ECO:0000259" key="2">
    <source>
        <dbReference type="PROSITE" id="PS51277"/>
    </source>
</evidence>
<dbReference type="Proteomes" id="UP001141552">
    <property type="component" value="Unassembled WGS sequence"/>
</dbReference>
<dbReference type="AlphaFoldDB" id="A0A9Q0FGS9"/>
<feature type="domain" description="BURP" evidence="2">
    <location>
        <begin position="73"/>
        <end position="307"/>
    </location>
</feature>
<dbReference type="InterPro" id="IPR004873">
    <property type="entry name" value="BURP_dom"/>
</dbReference>
<sequence>MERTFISWSLILPLIMLLTCAPGNEARALSEEHLEEMMMNNNNVLRLPTMNDGSKDDVGDAHHHQMDPTFKLYFTMNDLREGNQFSIHFPEVDPTTTSSSHILPKGVESIPFSHKQLPSLLKIFSIPEGSPSAKSMEATLRFCETKLNLKDSSTFCATSAESMHDFLRTTLGFESQPHLLATSHLSEESKSRHQMYTIQGAPKEIIAPKTVACHPLPYPYSVLFCHVVESRESKFFKVSLAGENGDRVEAISLCHDTAKTRWAWLRDQQDTFWATDNESLSKFEAEMGFPNIVCHFFSAQHHLWVPAQYP</sequence>
<dbReference type="PANTHER" id="PTHR31236:SF32">
    <property type="entry name" value="BURP DOMAIN PROTEIN USPL1-LIKE"/>
    <property type="match status" value="1"/>
</dbReference>
<comment type="caution">
    <text evidence="3">The sequence shown here is derived from an EMBL/GenBank/DDBJ whole genome shotgun (WGS) entry which is preliminary data.</text>
</comment>
<dbReference type="Pfam" id="PF03181">
    <property type="entry name" value="BURP"/>
    <property type="match status" value="1"/>
</dbReference>
<evidence type="ECO:0000256" key="1">
    <source>
        <dbReference type="SAM" id="SignalP"/>
    </source>
</evidence>
<feature type="chain" id="PRO_5040212687" description="BURP domain-containing protein" evidence="1">
    <location>
        <begin position="27"/>
        <end position="310"/>
    </location>
</feature>
<name>A0A9Q0FGS9_9ROSI</name>
<dbReference type="PANTHER" id="PTHR31236">
    <property type="entry name" value="BURP DOMAIN PROTEIN USPL1-LIKE"/>
    <property type="match status" value="1"/>
</dbReference>
<reference evidence="3" key="1">
    <citation type="submission" date="2022-02" db="EMBL/GenBank/DDBJ databases">
        <authorList>
            <person name="Henning P.M."/>
            <person name="McCubbin A.G."/>
            <person name="Shore J.S."/>
        </authorList>
    </citation>
    <scope>NUCLEOTIDE SEQUENCE</scope>
    <source>
        <strain evidence="3">F60SS</strain>
        <tissue evidence="3">Leaves</tissue>
    </source>
</reference>
<reference evidence="3" key="2">
    <citation type="journal article" date="2023" name="Plants (Basel)">
        <title>Annotation of the Turnera subulata (Passifloraceae) Draft Genome Reveals the S-Locus Evolved after the Divergence of Turneroideae from Passifloroideae in a Stepwise Manner.</title>
        <authorList>
            <person name="Henning P.M."/>
            <person name="Roalson E.H."/>
            <person name="Mir W."/>
            <person name="McCubbin A.G."/>
            <person name="Shore J.S."/>
        </authorList>
    </citation>
    <scope>NUCLEOTIDE SEQUENCE</scope>
    <source>
        <strain evidence="3">F60SS</strain>
    </source>
</reference>
<accession>A0A9Q0FGS9</accession>
<dbReference type="PROSITE" id="PS51277">
    <property type="entry name" value="BURP"/>
    <property type="match status" value="1"/>
</dbReference>
<protein>
    <recommendedName>
        <fullName evidence="2">BURP domain-containing protein</fullName>
    </recommendedName>
</protein>
<gene>
    <name evidence="3" type="ORF">Tsubulata_007593</name>
</gene>
<proteinExistence type="predicted"/>
<dbReference type="EMBL" id="JAKUCV010005434">
    <property type="protein sequence ID" value="KAJ4831206.1"/>
    <property type="molecule type" value="Genomic_DNA"/>
</dbReference>
<dbReference type="SMART" id="SM01045">
    <property type="entry name" value="BURP"/>
    <property type="match status" value="1"/>
</dbReference>
<dbReference type="InterPro" id="IPR044816">
    <property type="entry name" value="BURP"/>
</dbReference>
<keyword evidence="1" id="KW-0732">Signal</keyword>
<keyword evidence="4" id="KW-1185">Reference proteome</keyword>
<evidence type="ECO:0000313" key="4">
    <source>
        <dbReference type="Proteomes" id="UP001141552"/>
    </source>
</evidence>
<feature type="signal peptide" evidence="1">
    <location>
        <begin position="1"/>
        <end position="26"/>
    </location>
</feature>
<dbReference type="OrthoDB" id="1909293at2759"/>